<evidence type="ECO:0000256" key="1">
    <source>
        <dbReference type="ARBA" id="ARBA00010272"/>
    </source>
</evidence>
<evidence type="ECO:0000313" key="4">
    <source>
        <dbReference type="EMBL" id="HGT98470.1"/>
    </source>
</evidence>
<dbReference type="SUPFAM" id="SSF89957">
    <property type="entry name" value="MTH1187/YkoF-like"/>
    <property type="match status" value="1"/>
</dbReference>
<dbReference type="Gene3D" id="3.30.70.930">
    <property type="match status" value="1"/>
</dbReference>
<proteinExistence type="inferred from homology"/>
<dbReference type="GO" id="GO:0005829">
    <property type="term" value="C:cytosol"/>
    <property type="evidence" value="ECO:0007669"/>
    <property type="project" value="TreeGrafter"/>
</dbReference>
<dbReference type="NCBIfam" id="TIGR00106">
    <property type="entry name" value="MTH1187 family thiamine-binding protein"/>
    <property type="match status" value="1"/>
</dbReference>
<comment type="caution">
    <text evidence="4">The sequence shown here is derived from an EMBL/GenBank/DDBJ whole genome shotgun (WGS) entry which is preliminary data.</text>
</comment>
<dbReference type="EMBL" id="DTAU01000082">
    <property type="protein sequence ID" value="HFQ78873.1"/>
    <property type="molecule type" value="Genomic_DNA"/>
</dbReference>
<accession>A0A7J3MYD8</accession>
<dbReference type="InterPro" id="IPR051614">
    <property type="entry name" value="UPF0045_domain"/>
</dbReference>
<comment type="similarity">
    <text evidence="1">Belongs to the UPF0045 family.</text>
</comment>
<sequence>MAIILELKVIPIGTSTTSLSSYIARVVESIARKGYSYILGPMGTVIEINTLDEVSLIVEDVVKCMREQGVDRVLIHVYIDVRFDKDMKPLDKVKSVEEKLKV</sequence>
<organism evidence="4">
    <name type="scientific">Ignisphaera aggregans</name>
    <dbReference type="NCBI Taxonomy" id="334771"/>
    <lineage>
        <taxon>Archaea</taxon>
        <taxon>Thermoproteota</taxon>
        <taxon>Thermoprotei</taxon>
        <taxon>Desulfurococcales</taxon>
        <taxon>Desulfurococcaceae</taxon>
        <taxon>Ignisphaera</taxon>
    </lineage>
</organism>
<reference evidence="4" key="1">
    <citation type="journal article" date="2020" name="mSystems">
        <title>Genome- and Community-Level Interaction Insights into Carbon Utilization and Element Cycling Functions of Hydrothermarchaeota in Hydrothermal Sediment.</title>
        <authorList>
            <person name="Zhou Z."/>
            <person name="Liu Y."/>
            <person name="Xu W."/>
            <person name="Pan J."/>
            <person name="Luo Z.H."/>
            <person name="Li M."/>
        </authorList>
    </citation>
    <scope>NUCLEOTIDE SEQUENCE [LARGE SCALE GENOMIC DNA]</scope>
    <source>
        <strain evidence="3">SpSt-629</strain>
        <strain evidence="4">SpSt-688</strain>
    </source>
</reference>
<dbReference type="AlphaFoldDB" id="A0A7J3MYD8"/>
<evidence type="ECO:0000313" key="3">
    <source>
        <dbReference type="EMBL" id="HFQ78873.1"/>
    </source>
</evidence>
<dbReference type="PANTHER" id="PTHR33777">
    <property type="entry name" value="UPF0045 PROTEIN ECM15"/>
    <property type="match status" value="1"/>
</dbReference>
<name>A0A7J3MYD8_9CREN</name>
<protein>
    <submittedName>
        <fullName evidence="4">MTH1187 family thiamine-binding protein</fullName>
    </submittedName>
</protein>
<gene>
    <name evidence="3" type="ORF">ENT99_04115</name>
    <name evidence="4" type="ORF">ENU64_03475</name>
</gene>
<dbReference type="PANTHER" id="PTHR33777:SF1">
    <property type="entry name" value="UPF0045 PROTEIN ECM15"/>
    <property type="match status" value="1"/>
</dbReference>
<dbReference type="EMBL" id="DTDH01000101">
    <property type="protein sequence ID" value="HGT98470.1"/>
    <property type="molecule type" value="Genomic_DNA"/>
</dbReference>
<evidence type="ECO:0000259" key="2">
    <source>
        <dbReference type="Pfam" id="PF01910"/>
    </source>
</evidence>
<dbReference type="InterPro" id="IPR029756">
    <property type="entry name" value="MTH1187/YkoF-like"/>
</dbReference>
<feature type="domain" description="Thiamine-binding protein" evidence="2">
    <location>
        <begin position="6"/>
        <end position="97"/>
    </location>
</feature>
<dbReference type="InterPro" id="IPR002767">
    <property type="entry name" value="Thiamine_BP"/>
</dbReference>
<dbReference type="Pfam" id="PF01910">
    <property type="entry name" value="Thiamine_BP"/>
    <property type="match status" value="1"/>
</dbReference>